<evidence type="ECO:0000256" key="1">
    <source>
        <dbReference type="SAM" id="MobiDB-lite"/>
    </source>
</evidence>
<evidence type="ECO:0000313" key="3">
    <source>
        <dbReference type="Proteomes" id="UP000796761"/>
    </source>
</evidence>
<proteinExistence type="predicted"/>
<reference evidence="2" key="1">
    <citation type="submission" date="2019-04" db="EMBL/GenBank/DDBJ databases">
        <title>Genome assembly of Zosterops borbonicus 15179.</title>
        <authorList>
            <person name="Leroy T."/>
            <person name="Anselmetti Y."/>
            <person name="Tilak M.-K."/>
            <person name="Nabholz B."/>
        </authorList>
    </citation>
    <scope>NUCLEOTIDE SEQUENCE</scope>
    <source>
        <strain evidence="2">HGM_15179</strain>
        <tissue evidence="2">Muscle</tissue>
    </source>
</reference>
<keyword evidence="3" id="KW-1185">Reference proteome</keyword>
<accession>A0A8K1G820</accession>
<name>A0A8K1G820_9PASS</name>
<dbReference type="AlphaFoldDB" id="A0A8K1G820"/>
<dbReference type="EMBL" id="SWJQ01000511">
    <property type="protein sequence ID" value="TRZ13408.1"/>
    <property type="molecule type" value="Genomic_DNA"/>
</dbReference>
<comment type="caution">
    <text evidence="2">The sequence shown here is derived from an EMBL/GenBank/DDBJ whole genome shotgun (WGS) entry which is preliminary data.</text>
</comment>
<gene>
    <name evidence="2" type="ORF">HGM15179_013711</name>
</gene>
<protein>
    <submittedName>
        <fullName evidence="2">Uncharacterized protein</fullName>
    </submittedName>
</protein>
<dbReference type="Proteomes" id="UP000796761">
    <property type="component" value="Unassembled WGS sequence"/>
</dbReference>
<organism evidence="2 3">
    <name type="scientific">Zosterops borbonicus</name>
    <dbReference type="NCBI Taxonomy" id="364589"/>
    <lineage>
        <taxon>Eukaryota</taxon>
        <taxon>Metazoa</taxon>
        <taxon>Chordata</taxon>
        <taxon>Craniata</taxon>
        <taxon>Vertebrata</taxon>
        <taxon>Euteleostomi</taxon>
        <taxon>Archelosauria</taxon>
        <taxon>Archosauria</taxon>
        <taxon>Dinosauria</taxon>
        <taxon>Saurischia</taxon>
        <taxon>Theropoda</taxon>
        <taxon>Coelurosauria</taxon>
        <taxon>Aves</taxon>
        <taxon>Neognathae</taxon>
        <taxon>Neoaves</taxon>
        <taxon>Telluraves</taxon>
        <taxon>Australaves</taxon>
        <taxon>Passeriformes</taxon>
        <taxon>Sylvioidea</taxon>
        <taxon>Zosteropidae</taxon>
        <taxon>Zosterops</taxon>
    </lineage>
</organism>
<feature type="region of interest" description="Disordered" evidence="1">
    <location>
        <begin position="1"/>
        <end position="32"/>
    </location>
</feature>
<evidence type="ECO:0000313" key="2">
    <source>
        <dbReference type="EMBL" id="TRZ13408.1"/>
    </source>
</evidence>
<sequence>MFPDKAPHTLCSPGKQGRLPKSPEHPSPSSFQWETPLKSGCGCPQFTSLKTQVAVKMVVKQAGKGASRADMTEVCDVLMSPEKISDEKVMTHCLLCMMP</sequence>